<sequence length="358" mass="39838">MIFYDLPYRFRGALIIKSIMHRRTFFLICQFRHKQVFLRQIKQIFVKETKNYFLILLMIAAFAVFNPSPEIPEGKVAGQIVSGTEKFADFPVVPDTRVISIPVNAKPAKAPGVSAKAVLIKDIESGVAVYEKNSAEKLPIASLTKLMTALIVVENASLDDEVEIKASDLQTAPYRINFAVGDRVAIKDLLTAMLVPSANDAALALARHTFGSKEDFVKAMNNKARGLGMVSTSFANPVGFDSASHYSTAADMSLLAEEFIKHTELLDIVKLKSADIASLSSSRKQRVYTTNKLLLERDDVVGLKTGYTVEAKGSLITLVDNGNPESPLRYYSIMLGSDDREMETRMLMKWIEDNFIWR</sequence>
<gene>
    <name evidence="11" type="ORF">A3J05_04465</name>
</gene>
<dbReference type="AlphaFoldDB" id="A0A1F5Q992"/>
<evidence type="ECO:0000313" key="11">
    <source>
        <dbReference type="EMBL" id="OGE98687.1"/>
    </source>
</evidence>
<feature type="active site" description="Acyl-ester intermediate" evidence="7">
    <location>
        <position position="142"/>
    </location>
</feature>
<dbReference type="InterPro" id="IPR012338">
    <property type="entry name" value="Beta-lactam/transpept-like"/>
</dbReference>
<evidence type="ECO:0000256" key="5">
    <source>
        <dbReference type="ARBA" id="ARBA00022984"/>
    </source>
</evidence>
<feature type="active site" evidence="7">
    <location>
        <position position="197"/>
    </location>
</feature>
<evidence type="ECO:0000256" key="8">
    <source>
        <dbReference type="PIRSR" id="PIRSR618044-2"/>
    </source>
</evidence>
<keyword evidence="5" id="KW-0573">Peptidoglycan synthesis</keyword>
<keyword evidence="4" id="KW-0133">Cell shape</keyword>
<comment type="caution">
    <text evidence="11">The sequence shown here is derived from an EMBL/GenBank/DDBJ whole genome shotgun (WGS) entry which is preliminary data.</text>
</comment>
<evidence type="ECO:0000256" key="1">
    <source>
        <dbReference type="ARBA" id="ARBA00007164"/>
    </source>
</evidence>
<dbReference type="PANTHER" id="PTHR21581:SF6">
    <property type="entry name" value="TRAFFICKING PROTEIN PARTICLE COMPLEX SUBUNIT 12"/>
    <property type="match status" value="1"/>
</dbReference>
<dbReference type="PRINTS" id="PR00725">
    <property type="entry name" value="DADACBPTASE1"/>
</dbReference>
<organism evidence="11 12">
    <name type="scientific">Candidatus Doudnabacteria bacterium RIFCSPLOWO2_02_FULL_48_13</name>
    <dbReference type="NCBI Taxonomy" id="1817845"/>
    <lineage>
        <taxon>Bacteria</taxon>
        <taxon>Candidatus Doudnaibacteriota</taxon>
    </lineage>
</organism>
<dbReference type="GO" id="GO:0009252">
    <property type="term" value="P:peptidoglycan biosynthetic process"/>
    <property type="evidence" value="ECO:0007669"/>
    <property type="project" value="UniProtKB-KW"/>
</dbReference>
<reference evidence="11 12" key="1">
    <citation type="journal article" date="2016" name="Nat. Commun.">
        <title>Thousands of microbial genomes shed light on interconnected biogeochemical processes in an aquifer system.</title>
        <authorList>
            <person name="Anantharaman K."/>
            <person name="Brown C.T."/>
            <person name="Hug L.A."/>
            <person name="Sharon I."/>
            <person name="Castelle C.J."/>
            <person name="Probst A.J."/>
            <person name="Thomas B.C."/>
            <person name="Singh A."/>
            <person name="Wilkins M.J."/>
            <person name="Karaoz U."/>
            <person name="Brodie E.L."/>
            <person name="Williams K.H."/>
            <person name="Hubbard S.S."/>
            <person name="Banfield J.F."/>
        </authorList>
    </citation>
    <scope>NUCLEOTIDE SEQUENCE [LARGE SCALE GENOMIC DNA]</scope>
</reference>
<dbReference type="EMBL" id="MFFF01000027">
    <property type="protein sequence ID" value="OGE98687.1"/>
    <property type="molecule type" value="Genomic_DNA"/>
</dbReference>
<accession>A0A1F5Q992</accession>
<dbReference type="PANTHER" id="PTHR21581">
    <property type="entry name" value="D-ALANYL-D-ALANINE CARBOXYPEPTIDASE"/>
    <property type="match status" value="1"/>
</dbReference>
<name>A0A1F5Q992_9BACT</name>
<dbReference type="Pfam" id="PF00768">
    <property type="entry name" value="Peptidase_S11"/>
    <property type="match status" value="1"/>
</dbReference>
<evidence type="ECO:0000256" key="9">
    <source>
        <dbReference type="RuleBase" id="RU004016"/>
    </source>
</evidence>
<evidence type="ECO:0000256" key="6">
    <source>
        <dbReference type="ARBA" id="ARBA00023316"/>
    </source>
</evidence>
<dbReference type="Gene3D" id="3.40.710.10">
    <property type="entry name" value="DD-peptidase/beta-lactamase superfamily"/>
    <property type="match status" value="1"/>
</dbReference>
<dbReference type="GO" id="GO:0071555">
    <property type="term" value="P:cell wall organization"/>
    <property type="evidence" value="ECO:0007669"/>
    <property type="project" value="UniProtKB-KW"/>
</dbReference>
<feature type="active site" description="Proton acceptor" evidence="7">
    <location>
        <position position="145"/>
    </location>
</feature>
<dbReference type="InterPro" id="IPR001967">
    <property type="entry name" value="Peptidase_S11_N"/>
</dbReference>
<dbReference type="SUPFAM" id="SSF56601">
    <property type="entry name" value="beta-lactamase/transpeptidase-like"/>
    <property type="match status" value="1"/>
</dbReference>
<comment type="similarity">
    <text evidence="1 9">Belongs to the peptidase S11 family.</text>
</comment>
<evidence type="ECO:0000256" key="4">
    <source>
        <dbReference type="ARBA" id="ARBA00022960"/>
    </source>
</evidence>
<evidence type="ECO:0000256" key="3">
    <source>
        <dbReference type="ARBA" id="ARBA00022801"/>
    </source>
</evidence>
<evidence type="ECO:0000259" key="10">
    <source>
        <dbReference type="Pfam" id="PF00768"/>
    </source>
</evidence>
<proteinExistence type="inferred from homology"/>
<evidence type="ECO:0000256" key="7">
    <source>
        <dbReference type="PIRSR" id="PIRSR618044-1"/>
    </source>
</evidence>
<dbReference type="GO" id="GO:0009002">
    <property type="term" value="F:serine-type D-Ala-D-Ala carboxypeptidase activity"/>
    <property type="evidence" value="ECO:0007669"/>
    <property type="project" value="InterPro"/>
</dbReference>
<dbReference type="InterPro" id="IPR018044">
    <property type="entry name" value="Peptidase_S11"/>
</dbReference>
<dbReference type="GO" id="GO:0006508">
    <property type="term" value="P:proteolysis"/>
    <property type="evidence" value="ECO:0007669"/>
    <property type="project" value="InterPro"/>
</dbReference>
<feature type="domain" description="Peptidase S11 D-alanyl-D-alanine carboxypeptidase A N-terminal" evidence="10">
    <location>
        <begin position="107"/>
        <end position="318"/>
    </location>
</feature>
<protein>
    <recommendedName>
        <fullName evidence="10">Peptidase S11 D-alanyl-D-alanine carboxypeptidase A N-terminal domain-containing protein</fullName>
    </recommendedName>
</protein>
<keyword evidence="3" id="KW-0378">Hydrolase</keyword>
<dbReference type="Proteomes" id="UP000177235">
    <property type="component" value="Unassembled WGS sequence"/>
</dbReference>
<evidence type="ECO:0000313" key="12">
    <source>
        <dbReference type="Proteomes" id="UP000177235"/>
    </source>
</evidence>
<dbReference type="GO" id="GO:0008360">
    <property type="term" value="P:regulation of cell shape"/>
    <property type="evidence" value="ECO:0007669"/>
    <property type="project" value="UniProtKB-KW"/>
</dbReference>
<keyword evidence="2" id="KW-0732">Signal</keyword>
<keyword evidence="6" id="KW-0961">Cell wall biogenesis/degradation</keyword>
<feature type="binding site" evidence="8">
    <location>
        <position position="304"/>
    </location>
    <ligand>
        <name>substrate</name>
    </ligand>
</feature>
<evidence type="ECO:0000256" key="2">
    <source>
        <dbReference type="ARBA" id="ARBA00022729"/>
    </source>
</evidence>